<evidence type="ECO:0000256" key="1">
    <source>
        <dbReference type="ARBA" id="ARBA00004141"/>
    </source>
</evidence>
<dbReference type="InterPro" id="IPR000515">
    <property type="entry name" value="MetI-like"/>
</dbReference>
<keyword evidence="4 5" id="KW-0472">Membrane</keyword>
<feature type="transmembrane region" description="Helical" evidence="5">
    <location>
        <begin position="6"/>
        <end position="29"/>
    </location>
</feature>
<name>A0A7G2D422_9EURY</name>
<dbReference type="GeneID" id="58917820"/>
<organism evidence="7 8">
    <name type="scientific">Thermococcus camini</name>
    <dbReference type="NCBI Taxonomy" id="2016373"/>
    <lineage>
        <taxon>Archaea</taxon>
        <taxon>Methanobacteriati</taxon>
        <taxon>Methanobacteriota</taxon>
        <taxon>Thermococci</taxon>
        <taxon>Thermococcales</taxon>
        <taxon>Thermococcaceae</taxon>
        <taxon>Thermococcus</taxon>
    </lineage>
</organism>
<gene>
    <name evidence="7" type="ORF">TIRI35C_0085</name>
</gene>
<evidence type="ECO:0000313" key="7">
    <source>
        <dbReference type="EMBL" id="CAD5243239.1"/>
    </source>
</evidence>
<feature type="transmembrane region" description="Helical" evidence="5">
    <location>
        <begin position="347"/>
        <end position="371"/>
    </location>
</feature>
<dbReference type="GO" id="GO:0005886">
    <property type="term" value="C:plasma membrane"/>
    <property type="evidence" value="ECO:0007669"/>
    <property type="project" value="UniProtKB-SubCell"/>
</dbReference>
<evidence type="ECO:0000313" key="8">
    <source>
        <dbReference type="Proteomes" id="UP000516304"/>
    </source>
</evidence>
<dbReference type="PANTHER" id="PTHR43839">
    <property type="entry name" value="OPPC IN A BINDING PROTEIN-DEPENDENT TRANSPORT SYSTEM"/>
    <property type="match status" value="1"/>
</dbReference>
<evidence type="ECO:0000256" key="5">
    <source>
        <dbReference type="RuleBase" id="RU363032"/>
    </source>
</evidence>
<feature type="domain" description="ABC transmembrane type-1" evidence="6">
    <location>
        <begin position="218"/>
        <end position="415"/>
    </location>
</feature>
<dbReference type="GO" id="GO:0055085">
    <property type="term" value="P:transmembrane transport"/>
    <property type="evidence" value="ECO:0007669"/>
    <property type="project" value="InterPro"/>
</dbReference>
<keyword evidence="3 5" id="KW-1133">Transmembrane helix</keyword>
<feature type="transmembrane region" description="Helical" evidence="5">
    <location>
        <begin position="255"/>
        <end position="276"/>
    </location>
</feature>
<protein>
    <submittedName>
        <fullName evidence="7">ABC type dipeptide/oligopeptide/nickel transporter permease 2</fullName>
    </submittedName>
</protein>
<dbReference type="PROSITE" id="PS50928">
    <property type="entry name" value="ABC_TM1"/>
    <property type="match status" value="1"/>
</dbReference>
<keyword evidence="8" id="KW-1185">Reference proteome</keyword>
<proteinExistence type="inferred from homology"/>
<feature type="transmembrane region" description="Helical" evidence="5">
    <location>
        <begin position="224"/>
        <end position="249"/>
    </location>
</feature>
<comment type="similarity">
    <text evidence="5">Belongs to the binding-protein-dependent transport system permease family.</text>
</comment>
<evidence type="ECO:0000256" key="3">
    <source>
        <dbReference type="ARBA" id="ARBA00022989"/>
    </source>
</evidence>
<dbReference type="SUPFAM" id="SSF161098">
    <property type="entry name" value="MetI-like"/>
    <property type="match status" value="1"/>
</dbReference>
<dbReference type="AlphaFoldDB" id="A0A7G2D422"/>
<dbReference type="EMBL" id="LR881183">
    <property type="protein sequence ID" value="CAD5243239.1"/>
    <property type="molecule type" value="Genomic_DNA"/>
</dbReference>
<dbReference type="Gene3D" id="1.10.3720.10">
    <property type="entry name" value="MetI-like"/>
    <property type="match status" value="1"/>
</dbReference>
<reference evidence="7 8" key="1">
    <citation type="submission" date="2020-09" db="EMBL/GenBank/DDBJ databases">
        <authorList>
            <person name="Courtine D."/>
        </authorList>
    </citation>
    <scope>NUCLEOTIDE SEQUENCE [LARGE SCALE GENOMIC DNA]</scope>
    <source>
        <strain evidence="7 8">IRI35c</strain>
    </source>
</reference>
<keyword evidence="2 5" id="KW-0812">Transmembrane</keyword>
<feature type="transmembrane region" description="Helical" evidence="5">
    <location>
        <begin position="392"/>
        <end position="414"/>
    </location>
</feature>
<dbReference type="KEGG" id="tcq:TIRI35C_0085"/>
<dbReference type="CDD" id="cd06261">
    <property type="entry name" value="TM_PBP2"/>
    <property type="match status" value="1"/>
</dbReference>
<evidence type="ECO:0000256" key="4">
    <source>
        <dbReference type="ARBA" id="ARBA00023136"/>
    </source>
</evidence>
<accession>A0A7G2D422</accession>
<dbReference type="RefSeq" id="WP_188201327.1">
    <property type="nucleotide sequence ID" value="NZ_LR881183.1"/>
</dbReference>
<dbReference type="PANTHER" id="PTHR43839:SF1">
    <property type="entry name" value="OPPC IN A BINDING PROTEIN-DEPENDENT TRANSPORT SYSTEM"/>
    <property type="match status" value="1"/>
</dbReference>
<comment type="subcellular location">
    <subcellularLocation>
        <location evidence="5">Cell membrane</location>
        <topology evidence="5">Multi-pass membrane protein</topology>
    </subcellularLocation>
    <subcellularLocation>
        <location evidence="1">Membrane</location>
        <topology evidence="1">Multi-pass membrane protein</topology>
    </subcellularLocation>
</comment>
<sequence>MFERNISTPAAVAIIVSFLIVSIIGPLTLNREDVENWDNLSYWRLNPTGVPPEWYGELAGLPRTEWLQGERQAGEFVFTYDFHYSSAPSDIVLIPNSTGVMRVTVIGPDGREYVLWDGYVFGEIQFSKNPSVFVRIAEEKCNVMPDGGNLLFHDAFNIIFSKPTDDCLDHPEFLKGEYRIVIEGPEKEPKIRVLGKSYGLLGTDTVGRDVWTGFIWGMRETITIAILGSLATVGLALILGTLSVLSSWVGKIADFTSRLVTVTPVLPVAVSAVVLVAAIDKNYVIKASPLAIALIVGVLMMGNVSRNVRSMVEEELRKEYVESAKALGGSSLWILRKHVSRVLVPYAIYQFALAVPGTIAFITLLGFFNIVPGFNWGTIMSQTIREGATYRLAWWQVVPVGVSIGLLALSFVSLSRKIEEEFLKR</sequence>
<keyword evidence="5" id="KW-0813">Transport</keyword>
<evidence type="ECO:0000259" key="6">
    <source>
        <dbReference type="PROSITE" id="PS50928"/>
    </source>
</evidence>
<feature type="transmembrane region" description="Helical" evidence="5">
    <location>
        <begin position="283"/>
        <end position="302"/>
    </location>
</feature>
<dbReference type="Pfam" id="PF00528">
    <property type="entry name" value="BPD_transp_1"/>
    <property type="match status" value="1"/>
</dbReference>
<dbReference type="InterPro" id="IPR035906">
    <property type="entry name" value="MetI-like_sf"/>
</dbReference>
<dbReference type="Proteomes" id="UP000516304">
    <property type="component" value="Chromosome TIRI35C"/>
</dbReference>
<evidence type="ECO:0000256" key="2">
    <source>
        <dbReference type="ARBA" id="ARBA00022692"/>
    </source>
</evidence>